<evidence type="ECO:0000313" key="2">
    <source>
        <dbReference type="EMBL" id="THY26207.1"/>
    </source>
</evidence>
<feature type="compositionally biased region" description="Basic residues" evidence="1">
    <location>
        <begin position="480"/>
        <end position="498"/>
    </location>
</feature>
<gene>
    <name evidence="2" type="ORF">D6D01_04529</name>
</gene>
<feature type="compositionally biased region" description="Low complexity" evidence="1">
    <location>
        <begin position="589"/>
        <end position="606"/>
    </location>
</feature>
<feature type="compositionally biased region" description="Polar residues" evidence="1">
    <location>
        <begin position="618"/>
        <end position="637"/>
    </location>
</feature>
<dbReference type="EMBL" id="QZBD01000150">
    <property type="protein sequence ID" value="THY26207.1"/>
    <property type="molecule type" value="Genomic_DNA"/>
</dbReference>
<feature type="compositionally biased region" description="Acidic residues" evidence="1">
    <location>
        <begin position="520"/>
        <end position="529"/>
    </location>
</feature>
<evidence type="ECO:0000313" key="3">
    <source>
        <dbReference type="Proteomes" id="UP000306584"/>
    </source>
</evidence>
<evidence type="ECO:0000256" key="1">
    <source>
        <dbReference type="SAM" id="MobiDB-lite"/>
    </source>
</evidence>
<feature type="compositionally biased region" description="Basic and acidic residues" evidence="1">
    <location>
        <begin position="458"/>
        <end position="467"/>
    </location>
</feature>
<feature type="compositionally biased region" description="Polar residues" evidence="1">
    <location>
        <begin position="185"/>
        <end position="203"/>
    </location>
</feature>
<accession>A0A4S9LAA2</accession>
<feature type="compositionally biased region" description="Acidic residues" evidence="1">
    <location>
        <begin position="336"/>
        <end position="348"/>
    </location>
</feature>
<feature type="compositionally biased region" description="Polar residues" evidence="1">
    <location>
        <begin position="286"/>
        <end position="301"/>
    </location>
</feature>
<name>A0A4S9LAA2_AURPU</name>
<feature type="region of interest" description="Disordered" evidence="1">
    <location>
        <begin position="88"/>
        <end position="646"/>
    </location>
</feature>
<proteinExistence type="predicted"/>
<organism evidence="2 3">
    <name type="scientific">Aureobasidium pullulans</name>
    <name type="common">Black yeast</name>
    <name type="synonym">Pullularia pullulans</name>
    <dbReference type="NCBI Taxonomy" id="5580"/>
    <lineage>
        <taxon>Eukaryota</taxon>
        <taxon>Fungi</taxon>
        <taxon>Dikarya</taxon>
        <taxon>Ascomycota</taxon>
        <taxon>Pezizomycotina</taxon>
        <taxon>Dothideomycetes</taxon>
        <taxon>Dothideomycetidae</taxon>
        <taxon>Dothideales</taxon>
        <taxon>Saccotheciaceae</taxon>
        <taxon>Aureobasidium</taxon>
    </lineage>
</organism>
<feature type="compositionally biased region" description="Low complexity" evidence="1">
    <location>
        <begin position="568"/>
        <end position="579"/>
    </location>
</feature>
<feature type="compositionally biased region" description="Basic residues" evidence="1">
    <location>
        <begin position="314"/>
        <end position="332"/>
    </location>
</feature>
<dbReference type="Proteomes" id="UP000306584">
    <property type="component" value="Unassembled WGS sequence"/>
</dbReference>
<dbReference type="AlphaFoldDB" id="A0A4S9LAA2"/>
<comment type="caution">
    <text evidence="2">The sequence shown here is derived from an EMBL/GenBank/DDBJ whole genome shotgun (WGS) entry which is preliminary data.</text>
</comment>
<sequence>MCPLNDNCIMPPRFSEILDSEDEDDLVAVKAPSAVATFTSGEDAPVDLDVDHSSASTAEQLRRAHLALMAPTQEDGPVVNFSDLAATSAATSPSSTHKKRSLIETNPEPRSSGKLKRIKIVTKPSSQNSPTDLVIPPPILPFDGTSDTIPGPTLPSLVGHDIPSEKRTPKPRKRNSSQQQSSSSADQNSLTPWSGTALGSSDKINSDDAVGLPKEMYQPRPSRSRSAQVDNSHVDYTMVVEKAIKKAKPKRSVTDTADNITSEPMFPKHPIDQAPPFERLSPSPRSPTFEQSMQLDSTVPESIQEHPSSSKSSKSTKKAAAKPPAKRGRPKKQAIEDEEDELAPEEDVSIAKPKTPKSASRTEVQVVIESRPDPALAASVLAQLRQHKSREPTPKLPPEPLVEDSLFEPPQAEPFDDVNAEHAQDEDESEDDAVKPKPTARTKANAKSKARSKTPEPVYKEEDASVHEDEDEFEEEVVKPKPRGKGKSKAKPKAKGKVVKPVVAPDPPSDHKEDGPEPPLVDDDDEESEADHISEAEEDSEEESPKPKSKAKSKAKREPKSKAKPKAKAATPKPAAATPKPTPPEAETPKPAIAEAPIPAAIATPKVATVKKDAKSSAKPSWQQSTYRVGLSKTQRIPSLLKVFKK</sequence>
<protein>
    <submittedName>
        <fullName evidence="2">Uncharacterized protein</fullName>
    </submittedName>
</protein>
<feature type="compositionally biased region" description="Acidic residues" evidence="1">
    <location>
        <begin position="414"/>
        <end position="431"/>
    </location>
</feature>
<feature type="compositionally biased region" description="Basic residues" evidence="1">
    <location>
        <begin position="438"/>
        <end position="452"/>
    </location>
</feature>
<reference evidence="2 3" key="1">
    <citation type="submission" date="2018-10" db="EMBL/GenBank/DDBJ databases">
        <title>Fifty Aureobasidium pullulans genomes reveal a recombining polyextremotolerant generalist.</title>
        <authorList>
            <person name="Gostincar C."/>
            <person name="Turk M."/>
            <person name="Zajc J."/>
            <person name="Gunde-Cimerman N."/>
        </authorList>
    </citation>
    <scope>NUCLEOTIDE SEQUENCE [LARGE SCALE GENOMIC DNA]</scope>
    <source>
        <strain evidence="2 3">EXF-6604</strain>
    </source>
</reference>